<dbReference type="InterPro" id="IPR036874">
    <property type="entry name" value="Carbonic_anhydrase_sf"/>
</dbReference>
<accession>A0ABW1D5C2</accession>
<dbReference type="CDD" id="cd03379">
    <property type="entry name" value="beta_CA_cladeD"/>
    <property type="match status" value="1"/>
</dbReference>
<dbReference type="EMBL" id="JBHSPA010000084">
    <property type="protein sequence ID" value="MFC5832687.1"/>
    <property type="molecule type" value="Genomic_DNA"/>
</dbReference>
<evidence type="ECO:0000256" key="3">
    <source>
        <dbReference type="ARBA" id="ARBA00012925"/>
    </source>
</evidence>
<evidence type="ECO:0000256" key="4">
    <source>
        <dbReference type="ARBA" id="ARBA00022723"/>
    </source>
</evidence>
<dbReference type="PANTHER" id="PTHR43175:SF3">
    <property type="entry name" value="CARBON DISULFIDE HYDROLASE"/>
    <property type="match status" value="1"/>
</dbReference>
<comment type="caution">
    <text evidence="8">The sequence shown here is derived from an EMBL/GenBank/DDBJ whole genome shotgun (WGS) entry which is preliminary data.</text>
</comment>
<evidence type="ECO:0000313" key="8">
    <source>
        <dbReference type="EMBL" id="MFC5832687.1"/>
    </source>
</evidence>
<evidence type="ECO:0000256" key="7">
    <source>
        <dbReference type="ARBA" id="ARBA00048348"/>
    </source>
</evidence>
<sequence length="173" mass="19510">MSVIEDLVANAERYAEDYEYEGLKSEPRLRLAIVACMDARFDVWRVLGLEYGDAHVIRNAGGVVTADTRRSLAISQRVLDTTDIMIIHHTDCGSTKITEDAFRESVYQDTGIRPEWAAEAFPKDVDADVVQSIARVRADELIPHRERVHGFVWEVETGRLRRVAARRSGPDAV</sequence>
<dbReference type="EC" id="4.2.1.1" evidence="3"/>
<organism evidence="8 9">
    <name type="scientific">Nonomuraea insulae</name>
    <dbReference type="NCBI Taxonomy" id="1616787"/>
    <lineage>
        <taxon>Bacteria</taxon>
        <taxon>Bacillati</taxon>
        <taxon>Actinomycetota</taxon>
        <taxon>Actinomycetes</taxon>
        <taxon>Streptosporangiales</taxon>
        <taxon>Streptosporangiaceae</taxon>
        <taxon>Nonomuraea</taxon>
    </lineage>
</organism>
<comment type="function">
    <text evidence="6">Catalyzes the reversible hydration of carbon dioxide to form bicarbonate.</text>
</comment>
<gene>
    <name evidence="8" type="ORF">ACFPZ3_53290</name>
</gene>
<dbReference type="PANTHER" id="PTHR43175">
    <property type="entry name" value="CARBONIC ANHYDRASE"/>
    <property type="match status" value="1"/>
</dbReference>
<evidence type="ECO:0000313" key="9">
    <source>
        <dbReference type="Proteomes" id="UP001596058"/>
    </source>
</evidence>
<comment type="cofactor">
    <cofactor evidence="1">
        <name>Zn(2+)</name>
        <dbReference type="ChEBI" id="CHEBI:29105"/>
    </cofactor>
</comment>
<evidence type="ECO:0000256" key="2">
    <source>
        <dbReference type="ARBA" id="ARBA00006217"/>
    </source>
</evidence>
<comment type="catalytic activity">
    <reaction evidence="7">
        <text>hydrogencarbonate + H(+) = CO2 + H2O</text>
        <dbReference type="Rhea" id="RHEA:10748"/>
        <dbReference type="ChEBI" id="CHEBI:15377"/>
        <dbReference type="ChEBI" id="CHEBI:15378"/>
        <dbReference type="ChEBI" id="CHEBI:16526"/>
        <dbReference type="ChEBI" id="CHEBI:17544"/>
        <dbReference type="EC" id="4.2.1.1"/>
    </reaction>
</comment>
<evidence type="ECO:0000256" key="1">
    <source>
        <dbReference type="ARBA" id="ARBA00001947"/>
    </source>
</evidence>
<keyword evidence="5" id="KW-0862">Zinc</keyword>
<dbReference type="Pfam" id="PF00484">
    <property type="entry name" value="Pro_CA"/>
    <property type="match status" value="1"/>
</dbReference>
<protein>
    <recommendedName>
        <fullName evidence="3">carbonic anhydrase</fullName>
        <ecNumber evidence="3">4.2.1.1</ecNumber>
    </recommendedName>
</protein>
<name>A0ABW1D5C2_9ACTN</name>
<comment type="similarity">
    <text evidence="2">Belongs to the beta-class carbonic anhydrase family.</text>
</comment>
<evidence type="ECO:0000256" key="5">
    <source>
        <dbReference type="ARBA" id="ARBA00022833"/>
    </source>
</evidence>
<dbReference type="RefSeq" id="WP_379522122.1">
    <property type="nucleotide sequence ID" value="NZ_JBHSPA010000084.1"/>
</dbReference>
<proteinExistence type="inferred from homology"/>
<dbReference type="InterPro" id="IPR001765">
    <property type="entry name" value="Carbonic_anhydrase"/>
</dbReference>
<keyword evidence="4" id="KW-0479">Metal-binding</keyword>
<evidence type="ECO:0000256" key="6">
    <source>
        <dbReference type="ARBA" id="ARBA00024993"/>
    </source>
</evidence>
<reference evidence="9" key="1">
    <citation type="journal article" date="2019" name="Int. J. Syst. Evol. Microbiol.">
        <title>The Global Catalogue of Microorganisms (GCM) 10K type strain sequencing project: providing services to taxonomists for standard genome sequencing and annotation.</title>
        <authorList>
            <consortium name="The Broad Institute Genomics Platform"/>
            <consortium name="The Broad Institute Genome Sequencing Center for Infectious Disease"/>
            <person name="Wu L."/>
            <person name="Ma J."/>
        </authorList>
    </citation>
    <scope>NUCLEOTIDE SEQUENCE [LARGE SCALE GENOMIC DNA]</scope>
    <source>
        <strain evidence="9">CCUG 53903</strain>
    </source>
</reference>
<dbReference type="Gene3D" id="3.40.1050.10">
    <property type="entry name" value="Carbonic anhydrase"/>
    <property type="match status" value="1"/>
</dbReference>
<dbReference type="Proteomes" id="UP001596058">
    <property type="component" value="Unassembled WGS sequence"/>
</dbReference>
<dbReference type="SMART" id="SM00947">
    <property type="entry name" value="Pro_CA"/>
    <property type="match status" value="1"/>
</dbReference>
<keyword evidence="9" id="KW-1185">Reference proteome</keyword>
<dbReference type="SUPFAM" id="SSF53056">
    <property type="entry name" value="beta-carbonic anhydrase, cab"/>
    <property type="match status" value="1"/>
</dbReference>